<dbReference type="PANTHER" id="PTHR33789:SF11">
    <property type="entry name" value="OS05G0202300 PROTEIN"/>
    <property type="match status" value="1"/>
</dbReference>
<sequence>MQNFIKPIQYHFFSLSSYIFHLKQQEMALKLSSIATVLLFLSLCQPLLAIREKELWRGTAKVHISNLTADQVWPFLEDYCNLYSVFPVTVSFCVGGVAKNEPGRRRYLVTVVPPANNTNSTETMVRWEQHSLVEMNSIKRFITFEFVDNNENVEMFKSTMHVVKRNQGCEIKWSYIVTPTLGYTNEAVLDDFNWRLRTAAVNMEKAIL</sequence>
<comment type="caution">
    <text evidence="1">The sequence shown here is derived from an EMBL/GenBank/DDBJ whole genome shotgun (WGS) entry which is preliminary data.</text>
</comment>
<keyword evidence="2" id="KW-1185">Reference proteome</keyword>
<evidence type="ECO:0000313" key="2">
    <source>
        <dbReference type="Proteomes" id="UP001454036"/>
    </source>
</evidence>
<dbReference type="SUPFAM" id="SSF55961">
    <property type="entry name" value="Bet v1-like"/>
    <property type="match status" value="1"/>
</dbReference>
<dbReference type="InterPro" id="IPR023393">
    <property type="entry name" value="START-like_dom_sf"/>
</dbReference>
<reference evidence="1 2" key="1">
    <citation type="submission" date="2024-01" db="EMBL/GenBank/DDBJ databases">
        <title>The complete chloroplast genome sequence of Lithospermum erythrorhizon: insights into the phylogenetic relationship among Boraginaceae species and the maternal lineages of purple gromwells.</title>
        <authorList>
            <person name="Okada T."/>
            <person name="Watanabe K."/>
        </authorList>
    </citation>
    <scope>NUCLEOTIDE SEQUENCE [LARGE SCALE GENOMIC DNA]</scope>
</reference>
<protein>
    <submittedName>
        <fullName evidence="1">Uncharacterized protein</fullName>
    </submittedName>
</protein>
<gene>
    <name evidence="1" type="ORF">LIER_22644</name>
</gene>
<dbReference type="AlphaFoldDB" id="A0AAV3QWX1"/>
<dbReference type="Pfam" id="PF10604">
    <property type="entry name" value="Polyketide_cyc2"/>
    <property type="match status" value="1"/>
</dbReference>
<dbReference type="EMBL" id="BAABME010006229">
    <property type="protein sequence ID" value="GAA0167786.1"/>
    <property type="molecule type" value="Genomic_DNA"/>
</dbReference>
<name>A0AAV3QWX1_LITER</name>
<organism evidence="1 2">
    <name type="scientific">Lithospermum erythrorhizon</name>
    <name type="common">Purple gromwell</name>
    <name type="synonym">Lithospermum officinale var. erythrorhizon</name>
    <dbReference type="NCBI Taxonomy" id="34254"/>
    <lineage>
        <taxon>Eukaryota</taxon>
        <taxon>Viridiplantae</taxon>
        <taxon>Streptophyta</taxon>
        <taxon>Embryophyta</taxon>
        <taxon>Tracheophyta</taxon>
        <taxon>Spermatophyta</taxon>
        <taxon>Magnoliopsida</taxon>
        <taxon>eudicotyledons</taxon>
        <taxon>Gunneridae</taxon>
        <taxon>Pentapetalae</taxon>
        <taxon>asterids</taxon>
        <taxon>lamiids</taxon>
        <taxon>Boraginales</taxon>
        <taxon>Boraginaceae</taxon>
        <taxon>Boraginoideae</taxon>
        <taxon>Lithospermeae</taxon>
        <taxon>Lithospermum</taxon>
    </lineage>
</organism>
<dbReference type="InterPro" id="IPR053249">
    <property type="entry name" value="LFS"/>
</dbReference>
<evidence type="ECO:0000313" key="1">
    <source>
        <dbReference type="EMBL" id="GAA0167786.1"/>
    </source>
</evidence>
<proteinExistence type="predicted"/>
<dbReference type="InterPro" id="IPR019587">
    <property type="entry name" value="Polyketide_cyclase/dehydratase"/>
</dbReference>
<dbReference type="Gene3D" id="3.30.530.20">
    <property type="match status" value="1"/>
</dbReference>
<accession>A0AAV3QWX1</accession>
<dbReference type="PANTHER" id="PTHR33789">
    <property type="entry name" value="LACHRYMATORY-FACTOR SYNTHASE"/>
    <property type="match status" value="1"/>
</dbReference>
<dbReference type="Proteomes" id="UP001454036">
    <property type="component" value="Unassembled WGS sequence"/>
</dbReference>
<dbReference type="GO" id="GO:0004864">
    <property type="term" value="F:protein phosphatase inhibitor activity"/>
    <property type="evidence" value="ECO:0007669"/>
    <property type="project" value="UniProtKB-ARBA"/>
</dbReference>